<dbReference type="AlphaFoldDB" id="A0AAV9Z8Q8"/>
<dbReference type="PANTHER" id="PTHR35043">
    <property type="entry name" value="TRANSCRIPTION FACTOR DOMAIN-CONTAINING PROTEIN"/>
    <property type="match status" value="1"/>
</dbReference>
<proteinExistence type="predicted"/>
<feature type="transmembrane region" description="Helical" evidence="1">
    <location>
        <begin position="73"/>
        <end position="93"/>
    </location>
</feature>
<comment type="caution">
    <text evidence="2">The sequence shown here is derived from an EMBL/GenBank/DDBJ whole genome shotgun (WGS) entry which is preliminary data.</text>
</comment>
<name>A0AAV9Z8Q8_9AGAR</name>
<organism evidence="2 3">
    <name type="scientific">Favolaschia claudopus</name>
    <dbReference type="NCBI Taxonomy" id="2862362"/>
    <lineage>
        <taxon>Eukaryota</taxon>
        <taxon>Fungi</taxon>
        <taxon>Dikarya</taxon>
        <taxon>Basidiomycota</taxon>
        <taxon>Agaricomycotina</taxon>
        <taxon>Agaricomycetes</taxon>
        <taxon>Agaricomycetidae</taxon>
        <taxon>Agaricales</taxon>
        <taxon>Marasmiineae</taxon>
        <taxon>Mycenaceae</taxon>
        <taxon>Favolaschia</taxon>
    </lineage>
</organism>
<protein>
    <submittedName>
        <fullName evidence="2">Uncharacterized protein</fullName>
    </submittedName>
</protein>
<keyword evidence="1" id="KW-0472">Membrane</keyword>
<evidence type="ECO:0000256" key="1">
    <source>
        <dbReference type="SAM" id="Phobius"/>
    </source>
</evidence>
<keyword evidence="3" id="KW-1185">Reference proteome</keyword>
<dbReference type="Proteomes" id="UP001362999">
    <property type="component" value="Unassembled WGS sequence"/>
</dbReference>
<keyword evidence="1" id="KW-0812">Transmembrane</keyword>
<reference evidence="2 3" key="1">
    <citation type="journal article" date="2024" name="J Genomics">
        <title>Draft genome sequencing and assembly of Favolaschia claudopus CIRM-BRFM 2984 isolated from oak limbs.</title>
        <authorList>
            <person name="Navarro D."/>
            <person name="Drula E."/>
            <person name="Chaduli D."/>
            <person name="Cazenave R."/>
            <person name="Ahrendt S."/>
            <person name="Wang J."/>
            <person name="Lipzen A."/>
            <person name="Daum C."/>
            <person name="Barry K."/>
            <person name="Grigoriev I.V."/>
            <person name="Favel A."/>
            <person name="Rosso M.N."/>
            <person name="Martin F."/>
        </authorList>
    </citation>
    <scope>NUCLEOTIDE SEQUENCE [LARGE SCALE GENOMIC DNA]</scope>
    <source>
        <strain evidence="2 3">CIRM-BRFM 2984</strain>
    </source>
</reference>
<evidence type="ECO:0000313" key="3">
    <source>
        <dbReference type="Proteomes" id="UP001362999"/>
    </source>
</evidence>
<accession>A0AAV9Z8Q8</accession>
<gene>
    <name evidence="2" type="ORF">R3P38DRAFT_3239357</name>
</gene>
<dbReference type="EMBL" id="JAWWNJ010000183">
    <property type="protein sequence ID" value="KAK6974506.1"/>
    <property type="molecule type" value="Genomic_DNA"/>
</dbReference>
<feature type="transmembrane region" description="Helical" evidence="1">
    <location>
        <begin position="12"/>
        <end position="33"/>
    </location>
</feature>
<feature type="transmembrane region" description="Helical" evidence="1">
    <location>
        <begin position="292"/>
        <end position="311"/>
    </location>
</feature>
<feature type="transmembrane region" description="Helical" evidence="1">
    <location>
        <begin position="360"/>
        <end position="383"/>
    </location>
</feature>
<dbReference type="PANTHER" id="PTHR35043:SF7">
    <property type="entry name" value="TRANSCRIPTION FACTOR DOMAIN-CONTAINING PROTEIN"/>
    <property type="match status" value="1"/>
</dbReference>
<feature type="transmembrane region" description="Helical" evidence="1">
    <location>
        <begin position="185"/>
        <end position="208"/>
    </location>
</feature>
<keyword evidence="1" id="KW-1133">Transmembrane helix</keyword>
<sequence length="408" mass="46048">MDDTCTDINKCRTLYDIVWACLTTIFACIWVSVHPNMPPQPAKIPHARGVRSSPSWCRQVWERTPGLRRRLKMMLAALIAPEILVGLAARQWFAARKFCMIATEKGHEVSLIHGFFYTMGGFVDAEDHPIVDIEEIPDSVLVAIEAIPEAAIQDKSKRDGLAKLLAITQILRVVAQSLARWNQHLAITSLELATVAYAVVTTFMWFFWLKKPIDTHTTIQIVSVKNDDSVQRFTPEMEWSQAQARARARDPVDRFIGMLLGYYDNFDASKFKTVPSFFSPSSSKFPSRESKIAFRIECTVAVGFGGIHCIAWNTKFPSVAEKWIWRSSVVAVTGVPVAWLVAMEAGFGYYKNAFLDGLRIALWCLAFLAVPLYVIARLFLLVLPFTALRSIEPAVFIDIDWGKYIPHL</sequence>
<feature type="transmembrane region" description="Helical" evidence="1">
    <location>
        <begin position="323"/>
        <end position="340"/>
    </location>
</feature>
<evidence type="ECO:0000313" key="2">
    <source>
        <dbReference type="EMBL" id="KAK6974506.1"/>
    </source>
</evidence>